<accession>A0A8I1SVY1</accession>
<dbReference type="SUPFAM" id="SSF54862">
    <property type="entry name" value="4Fe-4S ferredoxins"/>
    <property type="match status" value="1"/>
</dbReference>
<dbReference type="Gene3D" id="3.30.70.20">
    <property type="match status" value="3"/>
</dbReference>
<feature type="domain" description="4Fe-4S ferredoxin-type" evidence="5">
    <location>
        <begin position="196"/>
        <end position="225"/>
    </location>
</feature>
<dbReference type="GO" id="GO:0051539">
    <property type="term" value="F:4 iron, 4 sulfur cluster binding"/>
    <property type="evidence" value="ECO:0007669"/>
    <property type="project" value="UniProtKB-KW"/>
</dbReference>
<name>A0A8I1SVY1_THIA3</name>
<dbReference type="PANTHER" id="PTHR43687:SF4">
    <property type="entry name" value="BLR5484 PROTEIN"/>
    <property type="match status" value="1"/>
</dbReference>
<keyword evidence="2" id="KW-0479">Metal-binding</keyword>
<dbReference type="InterPro" id="IPR017900">
    <property type="entry name" value="4Fe4S_Fe_S_CS"/>
</dbReference>
<dbReference type="AlphaFoldDB" id="A0A8I1SVY1"/>
<protein>
    <submittedName>
        <fullName evidence="6">4Fe-4S dicluster domain-containing protein</fullName>
    </submittedName>
</protein>
<feature type="domain" description="4Fe-4S ferredoxin-type" evidence="5">
    <location>
        <begin position="629"/>
        <end position="658"/>
    </location>
</feature>
<dbReference type="EMBL" id="JAFKMR010000021">
    <property type="protein sequence ID" value="MBN8744817.1"/>
    <property type="molecule type" value="Genomic_DNA"/>
</dbReference>
<dbReference type="PROSITE" id="PS00198">
    <property type="entry name" value="4FE4S_FER_1"/>
    <property type="match status" value="3"/>
</dbReference>
<evidence type="ECO:0000259" key="5">
    <source>
        <dbReference type="PROSITE" id="PS51379"/>
    </source>
</evidence>
<dbReference type="Pfam" id="PF12838">
    <property type="entry name" value="Fer4_7"/>
    <property type="match status" value="1"/>
</dbReference>
<dbReference type="InterPro" id="IPR050572">
    <property type="entry name" value="Fe-S_Ferredoxin"/>
</dbReference>
<keyword evidence="3" id="KW-0408">Iron</keyword>
<dbReference type="PANTHER" id="PTHR43687">
    <property type="entry name" value="ADENYLYLSULFATE REDUCTASE, BETA SUBUNIT"/>
    <property type="match status" value="1"/>
</dbReference>
<organism evidence="6 7">
    <name type="scientific">Thiomonas arsenitoxydans (strain DSM 22701 / CIP 110005 / 3As)</name>
    <dbReference type="NCBI Taxonomy" id="426114"/>
    <lineage>
        <taxon>Bacteria</taxon>
        <taxon>Pseudomonadati</taxon>
        <taxon>Pseudomonadota</taxon>
        <taxon>Betaproteobacteria</taxon>
        <taxon>Burkholderiales</taxon>
        <taxon>Thiomonas</taxon>
    </lineage>
</organism>
<dbReference type="InterPro" id="IPR017896">
    <property type="entry name" value="4Fe4S_Fe-S-bd"/>
</dbReference>
<evidence type="ECO:0000256" key="3">
    <source>
        <dbReference type="ARBA" id="ARBA00023004"/>
    </source>
</evidence>
<evidence type="ECO:0000313" key="6">
    <source>
        <dbReference type="EMBL" id="MBN8744817.1"/>
    </source>
</evidence>
<comment type="caution">
    <text evidence="6">The sequence shown here is derived from an EMBL/GenBank/DDBJ whole genome shotgun (WGS) entry which is preliminary data.</text>
</comment>
<keyword evidence="4" id="KW-0411">Iron-sulfur</keyword>
<evidence type="ECO:0000256" key="1">
    <source>
        <dbReference type="ARBA" id="ARBA00022485"/>
    </source>
</evidence>
<feature type="domain" description="4Fe-4S ferredoxin-type" evidence="5">
    <location>
        <begin position="372"/>
        <end position="401"/>
    </location>
</feature>
<dbReference type="PROSITE" id="PS51379">
    <property type="entry name" value="4FE4S_FER_2"/>
    <property type="match status" value="4"/>
</dbReference>
<proteinExistence type="predicted"/>
<sequence length="736" mass="78754">MKTLVCNCNHTMPLDGPQLTAALGQTIEPHSQLCRREIVRFQRAAQSTEPLLVACTQEAKLFAALAAQTEGVPPPDVRPIRFVNIRETAGWSREAKAASPKIAALLAAAALPEPEPVPTASYHSAGRCLVIGDTESLDMARKLLADGLELTLLDTGRPGGRAAPAALPLQHEHPVHAGRVRSVRGWLGAFEVDIESANPVDLDVCTRCNACLAACPEGAIGLDYQIDLQRCTGHRDCVQACGAIGAIDFNRGPRADTLQVDLVLDLQPQPSLSLHQPPQGYYVPGSDPLALVRAATELRDLKGSFDKPRFFQYDAKLCAHSRNTLLGCHACIDICSAQAVHSRARLRPDQTPPIAEADSILPTAAQKKPFVEQIEIDPHLCVGCGACTTVCPTGALTYAYPRAPEIGARLRTLLLTAQRAGLKRPALLFHSQEAGAELIGQLGRLAAADPRVRGLPAHVIAVPLWHIASVGMELWLSAFSWGAAEILVLSDNTEAPAYLHALQGQMQLTETLLHGMGYRGARLRLLQTADARELDALLAPPRPTGAVPSIQAQFAALPQKRGTLDLALDHLIRHAPAQEVASGAAVIPLPHGAGSPLGAIRVDASRCTLCLSCVGACPAGALADNPQAPQLRFIEKNCVQCGLCVKTCPEDAIRLEPRLLWGPQRSAPQVLNEAQPWRCVRCGKPFGTVQAIEQMVVKLSGHPAFAGDAANRLKMCSDCRVIDMHTRADTTIHDLP</sequence>
<evidence type="ECO:0000256" key="4">
    <source>
        <dbReference type="ARBA" id="ARBA00023014"/>
    </source>
</evidence>
<evidence type="ECO:0000313" key="7">
    <source>
        <dbReference type="Proteomes" id="UP000664800"/>
    </source>
</evidence>
<dbReference type="Proteomes" id="UP000664800">
    <property type="component" value="Unassembled WGS sequence"/>
</dbReference>
<dbReference type="GO" id="GO:0046872">
    <property type="term" value="F:metal ion binding"/>
    <property type="evidence" value="ECO:0007669"/>
    <property type="project" value="UniProtKB-KW"/>
</dbReference>
<dbReference type="RefSeq" id="WP_276730877.1">
    <property type="nucleotide sequence ID" value="NZ_JAFKMR010000021.1"/>
</dbReference>
<feature type="domain" description="4Fe-4S ferredoxin-type" evidence="5">
    <location>
        <begin position="598"/>
        <end position="627"/>
    </location>
</feature>
<evidence type="ECO:0000256" key="2">
    <source>
        <dbReference type="ARBA" id="ARBA00022723"/>
    </source>
</evidence>
<reference evidence="6" key="1">
    <citation type="submission" date="2021-02" db="EMBL/GenBank/DDBJ databases">
        <title>Thiocyanate and organic carbon inputs drive convergent selection for specific autotrophic Afipia and Thiobacillus strains within complex microbiomes.</title>
        <authorList>
            <person name="Huddy R.J."/>
            <person name="Sachdeva R."/>
            <person name="Kadzinga F."/>
            <person name="Kantor R.S."/>
            <person name="Harrison S.T.L."/>
            <person name="Banfield J.F."/>
        </authorList>
    </citation>
    <scope>NUCLEOTIDE SEQUENCE</scope>
    <source>
        <strain evidence="6">SCN18_13_7_16_R3_B_64_19</strain>
    </source>
</reference>
<keyword evidence="1" id="KW-0004">4Fe-4S</keyword>
<gene>
    <name evidence="6" type="ORF">J0I24_10995</name>
</gene>
<dbReference type="Pfam" id="PF13237">
    <property type="entry name" value="Fer4_10"/>
    <property type="match status" value="2"/>
</dbReference>